<dbReference type="Proteomes" id="UP000318509">
    <property type="component" value="Unassembled WGS sequence"/>
</dbReference>
<comment type="caution">
    <text evidence="6">The sequence shown here is derived from an EMBL/GenBank/DDBJ whole genome shotgun (WGS) entry which is preliminary data.</text>
</comment>
<dbReference type="CDD" id="cd03219">
    <property type="entry name" value="ABC_Mj1267_LivG_branched"/>
    <property type="match status" value="1"/>
</dbReference>
<dbReference type="Pfam" id="PF00005">
    <property type="entry name" value="ABC_tran"/>
    <property type="match status" value="1"/>
</dbReference>
<dbReference type="SMART" id="SM00382">
    <property type="entry name" value="AAA"/>
    <property type="match status" value="1"/>
</dbReference>
<keyword evidence="3 6" id="KW-0067">ATP-binding</keyword>
<dbReference type="PROSITE" id="PS50893">
    <property type="entry name" value="ABC_TRANSPORTER_2"/>
    <property type="match status" value="1"/>
</dbReference>
<feature type="region of interest" description="Disordered" evidence="4">
    <location>
        <begin position="258"/>
        <end position="278"/>
    </location>
</feature>
<evidence type="ECO:0000313" key="7">
    <source>
        <dbReference type="Proteomes" id="UP000318509"/>
    </source>
</evidence>
<dbReference type="GO" id="GO:0005524">
    <property type="term" value="F:ATP binding"/>
    <property type="evidence" value="ECO:0007669"/>
    <property type="project" value="UniProtKB-KW"/>
</dbReference>
<dbReference type="InterPro" id="IPR003439">
    <property type="entry name" value="ABC_transporter-like_ATP-bd"/>
</dbReference>
<dbReference type="InterPro" id="IPR027417">
    <property type="entry name" value="P-loop_NTPase"/>
</dbReference>
<organism evidence="6 7">
    <name type="scientific">Candidatus Segetimicrobium genomatis</name>
    <dbReference type="NCBI Taxonomy" id="2569760"/>
    <lineage>
        <taxon>Bacteria</taxon>
        <taxon>Bacillati</taxon>
        <taxon>Candidatus Sysuimicrobiota</taxon>
        <taxon>Candidatus Sysuimicrobiia</taxon>
        <taxon>Candidatus Sysuimicrobiales</taxon>
        <taxon>Candidatus Segetimicrobiaceae</taxon>
        <taxon>Candidatus Segetimicrobium</taxon>
    </lineage>
</organism>
<dbReference type="FunFam" id="3.40.50.300:FF:000421">
    <property type="entry name" value="Branched-chain amino acid ABC transporter ATP-binding protein"/>
    <property type="match status" value="1"/>
</dbReference>
<proteinExistence type="predicted"/>
<dbReference type="InterPro" id="IPR032823">
    <property type="entry name" value="BCA_ABC_TP_C"/>
</dbReference>
<dbReference type="SUPFAM" id="SSF52540">
    <property type="entry name" value="P-loop containing nucleoside triphosphate hydrolases"/>
    <property type="match status" value="1"/>
</dbReference>
<keyword evidence="2" id="KW-0547">Nucleotide-binding</keyword>
<dbReference type="InterPro" id="IPR003593">
    <property type="entry name" value="AAA+_ATPase"/>
</dbReference>
<evidence type="ECO:0000259" key="5">
    <source>
        <dbReference type="PROSITE" id="PS50893"/>
    </source>
</evidence>
<evidence type="ECO:0000313" key="6">
    <source>
        <dbReference type="EMBL" id="TMI89167.1"/>
    </source>
</evidence>
<keyword evidence="1" id="KW-0813">Transport</keyword>
<evidence type="ECO:0000256" key="1">
    <source>
        <dbReference type="ARBA" id="ARBA00022448"/>
    </source>
</evidence>
<evidence type="ECO:0000256" key="3">
    <source>
        <dbReference type="ARBA" id="ARBA00022840"/>
    </source>
</evidence>
<dbReference type="EMBL" id="VBAK01000129">
    <property type="protein sequence ID" value="TMI89167.1"/>
    <property type="molecule type" value="Genomic_DNA"/>
</dbReference>
<dbReference type="PANTHER" id="PTHR45772">
    <property type="entry name" value="CONSERVED COMPONENT OF ABC TRANSPORTER FOR NATURAL AMINO ACIDS-RELATED"/>
    <property type="match status" value="1"/>
</dbReference>
<dbReference type="GO" id="GO:0016887">
    <property type="term" value="F:ATP hydrolysis activity"/>
    <property type="evidence" value="ECO:0007669"/>
    <property type="project" value="InterPro"/>
</dbReference>
<dbReference type="Pfam" id="PF12399">
    <property type="entry name" value="BCA_ABC_TP_C"/>
    <property type="match status" value="1"/>
</dbReference>
<dbReference type="PANTHER" id="PTHR45772:SF9">
    <property type="entry name" value="CONSERVED COMPONENT OF ABC TRANSPORTER FOR NATURAL AMINO ACIDS"/>
    <property type="match status" value="1"/>
</dbReference>
<feature type="domain" description="ABC transporter" evidence="5">
    <location>
        <begin position="5"/>
        <end position="252"/>
    </location>
</feature>
<dbReference type="AlphaFoldDB" id="A0A537K051"/>
<sequence length="278" mass="29320">MTAALRVAALSRRFGGVVAVREVDADVAPQEIVAVIGPNGAGKTTLFNLITGFLPPTSGDVYYQGRRITGWSASRVAALGVIRTFQNLLLFGEATVVENVMAGCHRWTRTGLLQAALALPAARREDRQVYDAAREALALVGLEARGQDPARDLPFGQQRLLEIARALAARPAVLLLDEPTAGLSASEARGLVALMRRLRAGGVTFVVIEHNMDVVMDAADRVIVLDYGEKIAEGPPQAVQRDPRVIAAYLGEEDAAPDGTAAAAAAPAAATPPETRPS</sequence>
<evidence type="ECO:0000256" key="4">
    <source>
        <dbReference type="SAM" id="MobiDB-lite"/>
    </source>
</evidence>
<name>A0A537K051_9BACT</name>
<gene>
    <name evidence="6" type="ORF">E6H00_10670</name>
</gene>
<dbReference type="GO" id="GO:0005886">
    <property type="term" value="C:plasma membrane"/>
    <property type="evidence" value="ECO:0007669"/>
    <property type="project" value="TreeGrafter"/>
</dbReference>
<dbReference type="InterPro" id="IPR051120">
    <property type="entry name" value="ABC_AA/LPS_Transport"/>
</dbReference>
<evidence type="ECO:0000256" key="2">
    <source>
        <dbReference type="ARBA" id="ARBA00022741"/>
    </source>
</evidence>
<reference evidence="6 7" key="1">
    <citation type="journal article" date="2019" name="Nat. Microbiol.">
        <title>Mediterranean grassland soil C-N compound turnover is dependent on rainfall and depth, and is mediated by genomically divergent microorganisms.</title>
        <authorList>
            <person name="Diamond S."/>
            <person name="Andeer P.F."/>
            <person name="Li Z."/>
            <person name="Crits-Christoph A."/>
            <person name="Burstein D."/>
            <person name="Anantharaman K."/>
            <person name="Lane K.R."/>
            <person name="Thomas B.C."/>
            <person name="Pan C."/>
            <person name="Northen T.R."/>
            <person name="Banfield J.F."/>
        </authorList>
    </citation>
    <scope>NUCLEOTIDE SEQUENCE [LARGE SCALE GENOMIC DNA]</scope>
    <source>
        <strain evidence="6">NP_3</strain>
    </source>
</reference>
<dbReference type="Gene3D" id="3.40.50.300">
    <property type="entry name" value="P-loop containing nucleotide triphosphate hydrolases"/>
    <property type="match status" value="1"/>
</dbReference>
<accession>A0A537K051</accession>
<protein>
    <submittedName>
        <fullName evidence="6">ABC transporter ATP-binding protein</fullName>
    </submittedName>
</protein>